<dbReference type="Proteomes" id="UP000266723">
    <property type="component" value="Unassembled WGS sequence"/>
</dbReference>
<feature type="transmembrane region" description="Helical" evidence="2">
    <location>
        <begin position="21"/>
        <end position="40"/>
    </location>
</feature>
<feature type="transmembrane region" description="Helical" evidence="2">
    <location>
        <begin position="175"/>
        <end position="191"/>
    </location>
</feature>
<reference evidence="3 4" key="1">
    <citation type="journal article" date="2020" name="BMC Genomics">
        <title>Intraspecific diversification of the crop wild relative Brassica cretica Lam. using demographic model selection.</title>
        <authorList>
            <person name="Kioukis A."/>
            <person name="Michalopoulou V.A."/>
            <person name="Briers L."/>
            <person name="Pirintsos S."/>
            <person name="Studholme D.J."/>
            <person name="Pavlidis P."/>
            <person name="Sarris P.F."/>
        </authorList>
    </citation>
    <scope>NUCLEOTIDE SEQUENCE [LARGE SCALE GENOMIC DNA]</scope>
    <source>
        <strain evidence="4">cv. PFS-1207/04</strain>
    </source>
</reference>
<evidence type="ECO:0000313" key="3">
    <source>
        <dbReference type="EMBL" id="KAF3568858.1"/>
    </source>
</evidence>
<evidence type="ECO:0000313" key="4">
    <source>
        <dbReference type="Proteomes" id="UP000266723"/>
    </source>
</evidence>
<sequence>MALAWMNRQLGKYQTAVATLRVRYLVAGAIITATMGVTLLLNLGTDFVTTNFNFIALLGAFYTVAVSVFIIMHRQSHPSPPPPPQPHQPPPPPPEFPNLKIFCKGVYPSLALAFFICIDDPLKSIETLSVPGICLCCYLHILVILAALRRRDDYGITDGCIAASYGLIFNSTSSFWIRFLTIIPVIILLGLRNLQFAIPVEEPHVLHQLNQALNQQLIQVNHQLNQALNQQVNHRRRVNQPQASKSSSRNHRMI</sequence>
<proteinExistence type="predicted"/>
<dbReference type="EMBL" id="QGKV02000759">
    <property type="protein sequence ID" value="KAF3568858.1"/>
    <property type="molecule type" value="Genomic_DNA"/>
</dbReference>
<feature type="region of interest" description="Disordered" evidence="1">
    <location>
        <begin position="232"/>
        <end position="254"/>
    </location>
</feature>
<name>A0ABQ7DAH4_BRACR</name>
<evidence type="ECO:0000256" key="2">
    <source>
        <dbReference type="SAM" id="Phobius"/>
    </source>
</evidence>
<comment type="caution">
    <text evidence="3">The sequence shown here is derived from an EMBL/GenBank/DDBJ whole genome shotgun (WGS) entry which is preliminary data.</text>
</comment>
<keyword evidence="4" id="KW-1185">Reference proteome</keyword>
<accession>A0ABQ7DAH4</accession>
<gene>
    <name evidence="3" type="ORF">DY000_02013273</name>
</gene>
<protein>
    <submittedName>
        <fullName evidence="3">Uncharacterized protein</fullName>
    </submittedName>
</protein>
<keyword evidence="2" id="KW-1133">Transmembrane helix</keyword>
<keyword evidence="2" id="KW-0812">Transmembrane</keyword>
<evidence type="ECO:0000256" key="1">
    <source>
        <dbReference type="SAM" id="MobiDB-lite"/>
    </source>
</evidence>
<organism evidence="3 4">
    <name type="scientific">Brassica cretica</name>
    <name type="common">Mustard</name>
    <dbReference type="NCBI Taxonomy" id="69181"/>
    <lineage>
        <taxon>Eukaryota</taxon>
        <taxon>Viridiplantae</taxon>
        <taxon>Streptophyta</taxon>
        <taxon>Embryophyta</taxon>
        <taxon>Tracheophyta</taxon>
        <taxon>Spermatophyta</taxon>
        <taxon>Magnoliopsida</taxon>
        <taxon>eudicotyledons</taxon>
        <taxon>Gunneridae</taxon>
        <taxon>Pentapetalae</taxon>
        <taxon>rosids</taxon>
        <taxon>malvids</taxon>
        <taxon>Brassicales</taxon>
        <taxon>Brassicaceae</taxon>
        <taxon>Brassiceae</taxon>
        <taxon>Brassica</taxon>
    </lineage>
</organism>
<feature type="transmembrane region" description="Helical" evidence="2">
    <location>
        <begin position="52"/>
        <end position="72"/>
    </location>
</feature>
<keyword evidence="2" id="KW-0472">Membrane</keyword>
<feature type="transmembrane region" description="Helical" evidence="2">
    <location>
        <begin position="128"/>
        <end position="148"/>
    </location>
</feature>